<organism evidence="2 3">
    <name type="scientific">Candidatus Woesebacteria bacterium GW2011_GWB1_38_5b</name>
    <dbReference type="NCBI Taxonomy" id="1618569"/>
    <lineage>
        <taxon>Bacteria</taxon>
        <taxon>Candidatus Woeseibacteriota</taxon>
    </lineage>
</organism>
<feature type="transmembrane region" description="Helical" evidence="1">
    <location>
        <begin position="67"/>
        <end position="89"/>
    </location>
</feature>
<evidence type="ECO:0000313" key="3">
    <source>
        <dbReference type="Proteomes" id="UP000034181"/>
    </source>
</evidence>
<feature type="transmembrane region" description="Helical" evidence="1">
    <location>
        <begin position="7"/>
        <end position="25"/>
    </location>
</feature>
<evidence type="ECO:0008006" key="4">
    <source>
        <dbReference type="Google" id="ProtNLM"/>
    </source>
</evidence>
<dbReference type="AlphaFoldDB" id="A0A0G0NB56"/>
<keyword evidence="1" id="KW-1133">Transmembrane helix</keyword>
<feature type="transmembrane region" description="Helical" evidence="1">
    <location>
        <begin position="119"/>
        <end position="138"/>
    </location>
</feature>
<evidence type="ECO:0000256" key="1">
    <source>
        <dbReference type="SAM" id="Phobius"/>
    </source>
</evidence>
<keyword evidence="1" id="KW-0472">Membrane</keyword>
<dbReference type="EMBL" id="LBUZ01000034">
    <property type="protein sequence ID" value="KKQ74346.1"/>
    <property type="molecule type" value="Genomic_DNA"/>
</dbReference>
<name>A0A0G0NB56_9BACT</name>
<protein>
    <recommendedName>
        <fullName evidence="4">DoxX family protein</fullName>
    </recommendedName>
</protein>
<comment type="caution">
    <text evidence="2">The sequence shown here is derived from an EMBL/GenBank/DDBJ whole genome shotgun (WGS) entry which is preliminary data.</text>
</comment>
<keyword evidence="1" id="KW-0812">Transmembrane</keyword>
<gene>
    <name evidence="2" type="ORF">US96_C0034G0007</name>
</gene>
<feature type="transmembrane region" description="Helical" evidence="1">
    <location>
        <begin position="96"/>
        <end position="113"/>
    </location>
</feature>
<proteinExistence type="predicted"/>
<dbReference type="Proteomes" id="UP000034181">
    <property type="component" value="Unassembled WGS sequence"/>
</dbReference>
<sequence>MKVNENIIWDLLRLSLSFIFLWVFFDKLFGLGFATGASKSWLAGVSPTTGFLANAPDGPLAPLFNSLSGNIVIDILFMGGLFLVGSALLLGIGMKIAGYSGSLMMFLIYLSLFPPENNLLIDEHIVYIIILIGLVIRGEKQKFGFGKKWSEVKLVKKYSILQ</sequence>
<reference evidence="2 3" key="1">
    <citation type="journal article" date="2015" name="Nature">
        <title>rRNA introns, odd ribosomes, and small enigmatic genomes across a large radiation of phyla.</title>
        <authorList>
            <person name="Brown C.T."/>
            <person name="Hug L.A."/>
            <person name="Thomas B.C."/>
            <person name="Sharon I."/>
            <person name="Castelle C.J."/>
            <person name="Singh A."/>
            <person name="Wilkins M.J."/>
            <person name="Williams K.H."/>
            <person name="Banfield J.F."/>
        </authorList>
    </citation>
    <scope>NUCLEOTIDE SEQUENCE [LARGE SCALE GENOMIC DNA]</scope>
</reference>
<evidence type="ECO:0000313" key="2">
    <source>
        <dbReference type="EMBL" id="KKQ74346.1"/>
    </source>
</evidence>
<accession>A0A0G0NB56</accession>